<comment type="pathway">
    <text evidence="1">Lipid metabolism.</text>
</comment>
<comment type="similarity">
    <text evidence="2">Belongs to the short-chain dehydrogenases/reductases (SDR) family. FabI subfamily.</text>
</comment>
<keyword evidence="6" id="KW-0443">Lipid metabolism</keyword>
<name>A0A6V7PKA9_ANACO</name>
<evidence type="ECO:0000256" key="1">
    <source>
        <dbReference type="ARBA" id="ARBA00005189"/>
    </source>
</evidence>
<evidence type="ECO:0000256" key="2">
    <source>
        <dbReference type="ARBA" id="ARBA00009233"/>
    </source>
</evidence>
<evidence type="ECO:0000256" key="4">
    <source>
        <dbReference type="ARBA" id="ARBA00022832"/>
    </source>
</evidence>
<dbReference type="GO" id="GO:0006633">
    <property type="term" value="P:fatty acid biosynthetic process"/>
    <property type="evidence" value="ECO:0007669"/>
    <property type="project" value="UniProtKB-KW"/>
</dbReference>
<accession>A0A6V7PKA9</accession>
<dbReference type="InterPro" id="IPR014358">
    <property type="entry name" value="Enoyl-ACP_Rdtase_NADH"/>
</dbReference>
<organism evidence="8">
    <name type="scientific">Ananas comosus var. bracteatus</name>
    <name type="common">red pineapple</name>
    <dbReference type="NCBI Taxonomy" id="296719"/>
    <lineage>
        <taxon>Eukaryota</taxon>
        <taxon>Viridiplantae</taxon>
        <taxon>Streptophyta</taxon>
        <taxon>Embryophyta</taxon>
        <taxon>Tracheophyta</taxon>
        <taxon>Spermatophyta</taxon>
        <taxon>Magnoliopsida</taxon>
        <taxon>Liliopsida</taxon>
        <taxon>Poales</taxon>
        <taxon>Bromeliaceae</taxon>
        <taxon>Bromelioideae</taxon>
        <taxon>Ananas</taxon>
    </lineage>
</organism>
<evidence type="ECO:0000256" key="5">
    <source>
        <dbReference type="ARBA" id="ARBA00023002"/>
    </source>
</evidence>
<dbReference type="SUPFAM" id="SSF51735">
    <property type="entry name" value="NAD(P)-binding Rossmann-fold domains"/>
    <property type="match status" value="1"/>
</dbReference>
<evidence type="ECO:0000256" key="6">
    <source>
        <dbReference type="ARBA" id="ARBA00023098"/>
    </source>
</evidence>
<keyword evidence="3" id="KW-0444">Lipid biosynthesis</keyword>
<keyword evidence="4" id="KW-0276">Fatty acid metabolism</keyword>
<reference evidence="8" key="1">
    <citation type="submission" date="2020-07" db="EMBL/GenBank/DDBJ databases">
        <authorList>
            <person name="Lin J."/>
        </authorList>
    </citation>
    <scope>NUCLEOTIDE SEQUENCE</scope>
</reference>
<proteinExistence type="inferred from homology"/>
<dbReference type="EMBL" id="LR862149">
    <property type="protein sequence ID" value="CAD1831322.1"/>
    <property type="molecule type" value="Genomic_DNA"/>
</dbReference>
<keyword evidence="7" id="KW-0275">Fatty acid biosynthesis</keyword>
<dbReference type="GO" id="GO:0004318">
    <property type="term" value="F:enoyl-[acyl-carrier-protein] reductase (NADH) activity"/>
    <property type="evidence" value="ECO:0007669"/>
    <property type="project" value="InterPro"/>
</dbReference>
<evidence type="ECO:0000256" key="3">
    <source>
        <dbReference type="ARBA" id="ARBA00022516"/>
    </source>
</evidence>
<dbReference type="PANTHER" id="PTHR43159:SF2">
    <property type="entry name" value="ENOYL-[ACYL-CARRIER-PROTEIN] REDUCTASE [NADH], CHLOROPLASTIC"/>
    <property type="match status" value="1"/>
</dbReference>
<sequence length="346" mass="36811">MQMVAARPCVLSSQRILASRASVLGFDRGMCGEPLFGSSRHVSSVGSLRMKSSLGAPLRCSSKVVTRAMSEASEKSEGFGLPIDLRGKRAFIAGVADDNGYGWAIAKALASAGAEILLGTWVPALNIFEASLRRGKFDESRKLPNGSLMEITKVKANKRYAGASNWTVKEVAESVKNDFGSIDILVHSLANGPEVTKPLLETSRRGYLAAISASSYSFVSLLQHFLPIMNPGGATVSLTYIASERIIPGYGGGMSSAKAALESDTRVLAFEAGRKGKIRVNTISAGPLGSRAAKAIGFIEKMIDYSYSNAPLQKELLADEVGSVAAFLASRSHRRLPVRLFMSTTA</sequence>
<dbReference type="Gene3D" id="1.10.8.400">
    <property type="entry name" value="Enoyl acyl carrier protein reductase"/>
    <property type="match status" value="1"/>
</dbReference>
<dbReference type="Pfam" id="PF13561">
    <property type="entry name" value="adh_short_C2"/>
    <property type="match status" value="1"/>
</dbReference>
<keyword evidence="5" id="KW-0560">Oxidoreductase</keyword>
<evidence type="ECO:0000313" key="8">
    <source>
        <dbReference type="EMBL" id="CAD1831322.1"/>
    </source>
</evidence>
<dbReference type="Gene3D" id="3.40.50.720">
    <property type="entry name" value="NAD(P)-binding Rossmann-like Domain"/>
    <property type="match status" value="1"/>
</dbReference>
<dbReference type="PRINTS" id="PR00081">
    <property type="entry name" value="GDHRDH"/>
</dbReference>
<gene>
    <name evidence="8" type="ORF">CB5_LOCUS14533</name>
</gene>
<protein>
    <submittedName>
        <fullName evidence="8">Uncharacterized protein</fullName>
    </submittedName>
</protein>
<evidence type="ECO:0000256" key="7">
    <source>
        <dbReference type="ARBA" id="ARBA00023160"/>
    </source>
</evidence>
<dbReference type="AlphaFoldDB" id="A0A6V7PKA9"/>
<dbReference type="InterPro" id="IPR002347">
    <property type="entry name" value="SDR_fam"/>
</dbReference>
<dbReference type="InterPro" id="IPR036291">
    <property type="entry name" value="NAD(P)-bd_dom_sf"/>
</dbReference>
<dbReference type="PANTHER" id="PTHR43159">
    <property type="entry name" value="ENOYL-[ACYL-CARRIER-PROTEIN] REDUCTASE"/>
    <property type="match status" value="1"/>
</dbReference>